<proteinExistence type="predicted"/>
<evidence type="ECO:0000313" key="1">
    <source>
        <dbReference type="Proteomes" id="UP000036681"/>
    </source>
</evidence>
<evidence type="ECO:0000313" key="2">
    <source>
        <dbReference type="WBParaSite" id="ALUE_0002242401-mRNA-1"/>
    </source>
</evidence>
<protein>
    <submittedName>
        <fullName evidence="2">Uncharacterized protein</fullName>
    </submittedName>
</protein>
<dbReference type="AlphaFoldDB" id="A0A0M3IUJ6"/>
<dbReference type="Proteomes" id="UP000036681">
    <property type="component" value="Unplaced"/>
</dbReference>
<dbReference type="WBParaSite" id="ALUE_0002242401-mRNA-1">
    <property type="protein sequence ID" value="ALUE_0002242401-mRNA-1"/>
    <property type="gene ID" value="ALUE_0002242401"/>
</dbReference>
<sequence length="83" mass="9374">MRRLNNGCFIGCGNINITKVVVGGCNITGYGREGALTSLLAHVINVHKNSFSLMQRISGIFWNIEGKWEIPREKVSMERRFPH</sequence>
<accession>A0A0M3IUJ6</accession>
<name>A0A0M3IUJ6_ASCLU</name>
<reference evidence="2" key="1">
    <citation type="submission" date="2017-02" db="UniProtKB">
        <authorList>
            <consortium name="WormBaseParasite"/>
        </authorList>
    </citation>
    <scope>IDENTIFICATION</scope>
</reference>
<keyword evidence="1" id="KW-1185">Reference proteome</keyword>
<organism evidence="1 2">
    <name type="scientific">Ascaris lumbricoides</name>
    <name type="common">Giant roundworm</name>
    <dbReference type="NCBI Taxonomy" id="6252"/>
    <lineage>
        <taxon>Eukaryota</taxon>
        <taxon>Metazoa</taxon>
        <taxon>Ecdysozoa</taxon>
        <taxon>Nematoda</taxon>
        <taxon>Chromadorea</taxon>
        <taxon>Rhabditida</taxon>
        <taxon>Spirurina</taxon>
        <taxon>Ascaridomorpha</taxon>
        <taxon>Ascaridoidea</taxon>
        <taxon>Ascarididae</taxon>
        <taxon>Ascaris</taxon>
    </lineage>
</organism>